<accession>A0ABT1KHK0</accession>
<protein>
    <recommendedName>
        <fullName evidence="3">DUF397 domain-containing protein</fullName>
    </recommendedName>
</protein>
<gene>
    <name evidence="1" type="ORF">HD595_008958</name>
</gene>
<evidence type="ECO:0000313" key="2">
    <source>
        <dbReference type="Proteomes" id="UP001320766"/>
    </source>
</evidence>
<evidence type="ECO:0008006" key="3">
    <source>
        <dbReference type="Google" id="ProtNLM"/>
    </source>
</evidence>
<proteinExistence type="predicted"/>
<dbReference type="EMBL" id="JAMZEC010000001">
    <property type="protein sequence ID" value="MCP2352836.1"/>
    <property type="molecule type" value="Genomic_DNA"/>
</dbReference>
<comment type="caution">
    <text evidence="1">The sequence shown here is derived from an EMBL/GenBank/DDBJ whole genome shotgun (WGS) entry which is preliminary data.</text>
</comment>
<evidence type="ECO:0000313" key="1">
    <source>
        <dbReference type="EMBL" id="MCP2352836.1"/>
    </source>
</evidence>
<reference evidence="1 2" key="1">
    <citation type="submission" date="2022-06" db="EMBL/GenBank/DDBJ databases">
        <title>Sequencing the genomes of 1000 actinobacteria strains.</title>
        <authorList>
            <person name="Klenk H.-P."/>
        </authorList>
    </citation>
    <scope>NUCLEOTIDE SEQUENCE [LARGE SCALE GENOMIC DNA]</scope>
    <source>
        <strain evidence="1 2">DSM 44170</strain>
    </source>
</reference>
<dbReference type="Proteomes" id="UP001320766">
    <property type="component" value="Unassembled WGS sequence"/>
</dbReference>
<keyword evidence="2" id="KW-1185">Reference proteome</keyword>
<sequence length="47" mass="5145">MLTPSHDARNPVVAAVPVFLTMTSPWKPPASWPVFLNVAGSRQARRS</sequence>
<organism evidence="1 2">
    <name type="scientific">Nonomuraea roseoviolacea subsp. carminata</name>
    <dbReference type="NCBI Taxonomy" id="160689"/>
    <lineage>
        <taxon>Bacteria</taxon>
        <taxon>Bacillati</taxon>
        <taxon>Actinomycetota</taxon>
        <taxon>Actinomycetes</taxon>
        <taxon>Streptosporangiales</taxon>
        <taxon>Streptosporangiaceae</taxon>
        <taxon>Nonomuraea</taxon>
    </lineage>
</organism>
<dbReference type="RefSeq" id="WP_253780689.1">
    <property type="nucleotide sequence ID" value="NZ_BAAAVE010000014.1"/>
</dbReference>
<name>A0ABT1KHK0_9ACTN</name>